<dbReference type="InterPro" id="IPR029044">
    <property type="entry name" value="Nucleotide-diphossugar_trans"/>
</dbReference>
<reference evidence="2" key="2">
    <citation type="submission" date="2021-04" db="EMBL/GenBank/DDBJ databases">
        <authorList>
            <person name="Gilroy R."/>
        </authorList>
    </citation>
    <scope>NUCLEOTIDE SEQUENCE</scope>
    <source>
        <strain evidence="2">CHK195-6426</strain>
    </source>
</reference>
<comment type="caution">
    <text evidence="2">The sequence shown here is derived from an EMBL/GenBank/DDBJ whole genome shotgun (WGS) entry which is preliminary data.</text>
</comment>
<dbReference type="Gene3D" id="3.90.550.10">
    <property type="entry name" value="Spore Coat Polysaccharide Biosynthesis Protein SpsA, Chain A"/>
    <property type="match status" value="1"/>
</dbReference>
<evidence type="ECO:0000259" key="1">
    <source>
        <dbReference type="Pfam" id="PF00535"/>
    </source>
</evidence>
<protein>
    <submittedName>
        <fullName evidence="2">Glycosyltransferase</fullName>
    </submittedName>
</protein>
<dbReference type="EMBL" id="DXGH01000065">
    <property type="protein sequence ID" value="HIW82174.1"/>
    <property type="molecule type" value="Genomic_DNA"/>
</dbReference>
<name>A0A9D1R6H7_9FIRM</name>
<evidence type="ECO:0000313" key="3">
    <source>
        <dbReference type="Proteomes" id="UP000824265"/>
    </source>
</evidence>
<dbReference type="Pfam" id="PF00535">
    <property type="entry name" value="Glycos_transf_2"/>
    <property type="match status" value="1"/>
</dbReference>
<gene>
    <name evidence="2" type="ORF">H9742_11785</name>
</gene>
<dbReference type="AlphaFoldDB" id="A0A9D1R6H7"/>
<sequence>MEETNNRVSIVVPVYNVENFIVETMDSVRSQTYSDWELLLVEDGSSDNSAGVIEEYRQRTGDERIRLIRQGKNQGAARARNRGVLEAKGRYIAYLDGDDLWMPRKLEHELAFMQEKKAAFAFTGYEFADEHGKGTGKVVRVPETLNYKQALKNTTIFTTTVMFDTQRIAKKELQMPEMKSEDTALWWKILRGGVTAYGLDENLALYRRGGKTLSSNKAEAVRRIWNLYRQAERMSVLSSLWHCCFWAVRAVKRRI</sequence>
<feature type="domain" description="Glycosyltransferase 2-like" evidence="1">
    <location>
        <begin position="9"/>
        <end position="160"/>
    </location>
</feature>
<evidence type="ECO:0000313" key="2">
    <source>
        <dbReference type="EMBL" id="HIW82174.1"/>
    </source>
</evidence>
<dbReference type="PANTHER" id="PTHR22916">
    <property type="entry name" value="GLYCOSYLTRANSFERASE"/>
    <property type="match status" value="1"/>
</dbReference>
<dbReference type="SUPFAM" id="SSF53448">
    <property type="entry name" value="Nucleotide-diphospho-sugar transferases"/>
    <property type="match status" value="1"/>
</dbReference>
<dbReference type="GO" id="GO:0016758">
    <property type="term" value="F:hexosyltransferase activity"/>
    <property type="evidence" value="ECO:0007669"/>
    <property type="project" value="UniProtKB-ARBA"/>
</dbReference>
<dbReference type="InterPro" id="IPR001173">
    <property type="entry name" value="Glyco_trans_2-like"/>
</dbReference>
<dbReference type="Proteomes" id="UP000824265">
    <property type="component" value="Unassembled WGS sequence"/>
</dbReference>
<reference evidence="2" key="1">
    <citation type="journal article" date="2021" name="PeerJ">
        <title>Extensive microbial diversity within the chicken gut microbiome revealed by metagenomics and culture.</title>
        <authorList>
            <person name="Gilroy R."/>
            <person name="Ravi A."/>
            <person name="Getino M."/>
            <person name="Pursley I."/>
            <person name="Horton D.L."/>
            <person name="Alikhan N.F."/>
            <person name="Baker D."/>
            <person name="Gharbi K."/>
            <person name="Hall N."/>
            <person name="Watson M."/>
            <person name="Adriaenssens E.M."/>
            <person name="Foster-Nyarko E."/>
            <person name="Jarju S."/>
            <person name="Secka A."/>
            <person name="Antonio M."/>
            <person name="Oren A."/>
            <person name="Chaudhuri R.R."/>
            <person name="La Ragione R."/>
            <person name="Hildebrand F."/>
            <person name="Pallen M.J."/>
        </authorList>
    </citation>
    <scope>NUCLEOTIDE SEQUENCE</scope>
    <source>
        <strain evidence="2">CHK195-6426</strain>
    </source>
</reference>
<proteinExistence type="predicted"/>
<dbReference type="PANTHER" id="PTHR22916:SF3">
    <property type="entry name" value="UDP-GLCNAC:BETAGAL BETA-1,3-N-ACETYLGLUCOSAMINYLTRANSFERASE-LIKE PROTEIN 1"/>
    <property type="match status" value="1"/>
</dbReference>
<organism evidence="2 3">
    <name type="scientific">Candidatus Acetatifactor stercoripullorum</name>
    <dbReference type="NCBI Taxonomy" id="2838414"/>
    <lineage>
        <taxon>Bacteria</taxon>
        <taxon>Bacillati</taxon>
        <taxon>Bacillota</taxon>
        <taxon>Clostridia</taxon>
        <taxon>Lachnospirales</taxon>
        <taxon>Lachnospiraceae</taxon>
        <taxon>Acetatifactor</taxon>
    </lineage>
</organism>
<accession>A0A9D1R6H7</accession>
<dbReference type="CDD" id="cd00761">
    <property type="entry name" value="Glyco_tranf_GTA_type"/>
    <property type="match status" value="1"/>
</dbReference>